<proteinExistence type="predicted"/>
<evidence type="ECO:0000313" key="3">
    <source>
        <dbReference type="Proteomes" id="UP000036958"/>
    </source>
</evidence>
<keyword evidence="1" id="KW-1133">Transmembrane helix</keyword>
<sequence length="44" mass="5255">MTERQALNKKNVNLKLYVILSDVLIFYMTFLYLLAARSHFLESF</sequence>
<feature type="transmembrane region" description="Helical" evidence="1">
    <location>
        <begin position="12"/>
        <end position="35"/>
    </location>
</feature>
<keyword evidence="1" id="KW-0472">Membrane</keyword>
<reference evidence="3" key="1">
    <citation type="submission" date="2015-07" db="EMBL/GenBank/DDBJ databases">
        <title>Genome sequencing of Sunxiuqinia dokdonensis strain SK.</title>
        <authorList>
            <person name="Ahn S."/>
            <person name="Kim B.-C."/>
        </authorList>
    </citation>
    <scope>NUCLEOTIDE SEQUENCE [LARGE SCALE GENOMIC DNA]</scope>
    <source>
        <strain evidence="3">SK</strain>
    </source>
</reference>
<dbReference type="AlphaFoldDB" id="A0A0L8VER2"/>
<keyword evidence="3" id="KW-1185">Reference proteome</keyword>
<comment type="caution">
    <text evidence="2">The sequence shown here is derived from an EMBL/GenBank/DDBJ whole genome shotgun (WGS) entry which is preliminary data.</text>
</comment>
<evidence type="ECO:0000256" key="1">
    <source>
        <dbReference type="SAM" id="Phobius"/>
    </source>
</evidence>
<dbReference type="Proteomes" id="UP000036958">
    <property type="component" value="Unassembled WGS sequence"/>
</dbReference>
<accession>A0A0L8VER2</accession>
<evidence type="ECO:0000313" key="2">
    <source>
        <dbReference type="EMBL" id="KOH46956.1"/>
    </source>
</evidence>
<gene>
    <name evidence="2" type="ORF">NC99_02350</name>
</gene>
<organism evidence="2 3">
    <name type="scientific">Sunxiuqinia dokdonensis</name>
    <dbReference type="NCBI Taxonomy" id="1409788"/>
    <lineage>
        <taxon>Bacteria</taxon>
        <taxon>Pseudomonadati</taxon>
        <taxon>Bacteroidota</taxon>
        <taxon>Bacteroidia</taxon>
        <taxon>Marinilabiliales</taxon>
        <taxon>Prolixibacteraceae</taxon>
        <taxon>Sunxiuqinia</taxon>
    </lineage>
</organism>
<keyword evidence="1" id="KW-0812">Transmembrane</keyword>
<name>A0A0L8VER2_9BACT</name>
<dbReference type="EMBL" id="LGIA01000013">
    <property type="protein sequence ID" value="KOH46956.1"/>
    <property type="molecule type" value="Genomic_DNA"/>
</dbReference>
<protein>
    <submittedName>
        <fullName evidence="2">Uncharacterized protein</fullName>
    </submittedName>
</protein>